<protein>
    <submittedName>
        <fullName evidence="2">Fumarylacetoacetate hydrolase family protein</fullName>
    </submittedName>
</protein>
<keyword evidence="3" id="KW-1185">Reference proteome</keyword>
<dbReference type="PANTHER" id="PTHR43211:SF1">
    <property type="entry name" value="BLL6422 PROTEIN"/>
    <property type="match status" value="1"/>
</dbReference>
<evidence type="ECO:0000259" key="1">
    <source>
        <dbReference type="Pfam" id="PF01557"/>
    </source>
</evidence>
<dbReference type="Proteomes" id="UP000543598">
    <property type="component" value="Unassembled WGS sequence"/>
</dbReference>
<dbReference type="InterPro" id="IPR011234">
    <property type="entry name" value="Fumarylacetoacetase-like_C"/>
</dbReference>
<proteinExistence type="predicted"/>
<comment type="caution">
    <text evidence="2">The sequence shown here is derived from an EMBL/GenBank/DDBJ whole genome shotgun (WGS) entry which is preliminary data.</text>
</comment>
<dbReference type="RefSeq" id="WP_167035686.1">
    <property type="nucleotide sequence ID" value="NZ_BAAANA010000002.1"/>
</dbReference>
<dbReference type="GO" id="GO:0016787">
    <property type="term" value="F:hydrolase activity"/>
    <property type="evidence" value="ECO:0007669"/>
    <property type="project" value="UniProtKB-KW"/>
</dbReference>
<dbReference type="AlphaFoldDB" id="A0A7Y2M2L2"/>
<feature type="domain" description="Fumarylacetoacetase-like C-terminal" evidence="1">
    <location>
        <begin position="73"/>
        <end position="297"/>
    </location>
</feature>
<reference evidence="2 3" key="1">
    <citation type="submission" date="2020-05" db="EMBL/GenBank/DDBJ databases">
        <title>MicrobeNet Type strains.</title>
        <authorList>
            <person name="Nicholson A.C."/>
        </authorList>
    </citation>
    <scope>NUCLEOTIDE SEQUENCE [LARGE SCALE GENOMIC DNA]</scope>
    <source>
        <strain evidence="2 3">JCM 14282</strain>
    </source>
</reference>
<evidence type="ECO:0000313" key="3">
    <source>
        <dbReference type="Proteomes" id="UP000543598"/>
    </source>
</evidence>
<dbReference type="Pfam" id="PF01557">
    <property type="entry name" value="FAA_hydrolase"/>
    <property type="match status" value="1"/>
</dbReference>
<gene>
    <name evidence="2" type="ORF">HLA99_08810</name>
</gene>
<dbReference type="EMBL" id="JABEMB010000010">
    <property type="protein sequence ID" value="NNH03948.1"/>
    <property type="molecule type" value="Genomic_DNA"/>
</dbReference>
<dbReference type="Gene3D" id="3.90.850.10">
    <property type="entry name" value="Fumarylacetoacetase-like, C-terminal domain"/>
    <property type="match status" value="1"/>
</dbReference>
<name>A0A7Y2M2L2_9MICO</name>
<organism evidence="2 3">
    <name type="scientific">Microbacterium ulmi</name>
    <dbReference type="NCBI Taxonomy" id="179095"/>
    <lineage>
        <taxon>Bacteria</taxon>
        <taxon>Bacillati</taxon>
        <taxon>Actinomycetota</taxon>
        <taxon>Actinomycetes</taxon>
        <taxon>Micrococcales</taxon>
        <taxon>Microbacteriaceae</taxon>
        <taxon>Microbacterium</taxon>
    </lineage>
</organism>
<dbReference type="InterPro" id="IPR036663">
    <property type="entry name" value="Fumarylacetoacetase_C_sf"/>
</dbReference>
<dbReference type="PANTHER" id="PTHR43211">
    <property type="entry name" value="FUMARYLACETOACETATE HYDROLASE"/>
    <property type="match status" value="1"/>
</dbReference>
<keyword evidence="2" id="KW-0378">Hydrolase</keyword>
<dbReference type="SUPFAM" id="SSF56529">
    <property type="entry name" value="FAH"/>
    <property type="match status" value="1"/>
</dbReference>
<accession>A0A7Y2M2L2</accession>
<evidence type="ECO:0000313" key="2">
    <source>
        <dbReference type="EMBL" id="NNH03948.1"/>
    </source>
</evidence>
<sequence>MKFVRFIGDDGVGIGVVDGDVHRVIPGYDDLLPLVQQGEDALLSAGDEALRCGAAIRAERTAALSPIATPPTFRDFYAFEQHVKAGRAWRGLEMDPLWYELPVFYFSNPYAFRGDGDVPMTPTAERFDFELEVAAILGKGGSDLTPEEGEDCVIAYAVLNDWSGRDVQRKEMLLSMGPVKGKDTATSLGPWLVTKDELETYRTTTGFDRTMTCSVNGVEYSRANWSDVHYSFGEMVAYASRGTEVRAGDVIGSGTCGTGCINELSQTYGVDRFPFLKPGDEVVASIEGLGSLRSTIVAAHEPVSYRSER</sequence>